<protein>
    <submittedName>
        <fullName evidence="1">Phage protein, HK97 gp10 family</fullName>
    </submittedName>
</protein>
<name>A0A133PKA8_9FIRM</name>
<dbReference type="RefSeq" id="WP_060800580.1">
    <property type="nucleotide sequence ID" value="NZ_KQ957105.1"/>
</dbReference>
<evidence type="ECO:0000313" key="1">
    <source>
        <dbReference type="EMBL" id="KXA28959.1"/>
    </source>
</evidence>
<dbReference type="Proteomes" id="UP000070174">
    <property type="component" value="Unassembled WGS sequence"/>
</dbReference>
<accession>A0A133PKA8</accession>
<dbReference type="EMBL" id="LRQE01000039">
    <property type="protein sequence ID" value="KXA28959.1"/>
    <property type="molecule type" value="Genomic_DNA"/>
</dbReference>
<dbReference type="AlphaFoldDB" id="A0A133PKA8"/>
<dbReference type="PATRIC" id="fig|54005.3.peg.1553"/>
<sequence length="145" mass="16647">MAQLTEIKGLDKFADKLRLLEKKAPGLIIDRYDKLGRKVVKELKSATPVSNIAKKPSQRLKGKWTAEPTTKEQGVYVKRIRNKSPIFGVVERGHRVGRRGNPKEKKGKDYVEGKFFYKKKMDQLGPEIIAEQEKMIDELFDEVFG</sequence>
<evidence type="ECO:0000313" key="2">
    <source>
        <dbReference type="Proteomes" id="UP000070174"/>
    </source>
</evidence>
<gene>
    <name evidence="1" type="ORF">HMPREF3229_01591</name>
</gene>
<proteinExistence type="predicted"/>
<organism evidence="1">
    <name type="scientific">Peptoniphilus harei</name>
    <dbReference type="NCBI Taxonomy" id="54005"/>
    <lineage>
        <taxon>Bacteria</taxon>
        <taxon>Bacillati</taxon>
        <taxon>Bacillota</taxon>
        <taxon>Tissierellia</taxon>
        <taxon>Tissierellales</taxon>
        <taxon>Peptoniphilaceae</taxon>
        <taxon>Peptoniphilus</taxon>
    </lineage>
</organism>
<comment type="caution">
    <text evidence="1">The sequence shown here is derived from an EMBL/GenBank/DDBJ whole genome shotgun (WGS) entry which is preliminary data.</text>
</comment>
<reference evidence="1 2" key="1">
    <citation type="submission" date="2016-01" db="EMBL/GenBank/DDBJ databases">
        <authorList>
            <person name="Oliw E.H."/>
        </authorList>
    </citation>
    <scope>NUCLEOTIDE SEQUENCE [LARGE SCALE GENOMIC DNA]</scope>
    <source>
        <strain evidence="1 2">CMW7756A</strain>
    </source>
</reference>